<dbReference type="EMBL" id="CP003984">
    <property type="protein sequence ID" value="AII86631.1"/>
    <property type="molecule type" value="Genomic_DNA"/>
</dbReference>
<reference evidence="2 3" key="1">
    <citation type="journal article" date="2014" name="ISME J.">
        <title>Adaptation of an abundant Roseobacter RCA organism to pelagic systems revealed by genomic and transcriptomic analyses.</title>
        <authorList>
            <person name="Voget S."/>
            <person name="Wemheuer B."/>
            <person name="Brinkhoff T."/>
            <person name="Vollmers J."/>
            <person name="Dietrich S."/>
            <person name="Giebel H.A."/>
            <person name="Beardsley C."/>
            <person name="Sardemann C."/>
            <person name="Bakenhus I."/>
            <person name="Billerbeck S."/>
            <person name="Daniel R."/>
            <person name="Simon M."/>
        </authorList>
    </citation>
    <scope>NUCLEOTIDE SEQUENCE [LARGE SCALE GENOMIC DNA]</scope>
    <source>
        <strain evidence="2 3">RCA23</strain>
    </source>
</reference>
<gene>
    <name evidence="2" type="ORF">RCA23_c10800</name>
</gene>
<feature type="signal peptide" evidence="1">
    <location>
        <begin position="1"/>
        <end position="25"/>
    </location>
</feature>
<sequence>MKPRIVPSLALALGLWCCMPIVGLAHEGVKCSERNLDQAIRALGSRRAAETYFTPYITLTKKDVYWARSEYRIVGLTDNQSRSEVHGTTQWNGVEMTLMYHEAAQVLWVTMQPWRKGQVIPTVAYTKCATLD</sequence>
<evidence type="ECO:0000313" key="2">
    <source>
        <dbReference type="EMBL" id="AII86631.1"/>
    </source>
</evidence>
<evidence type="ECO:0000256" key="1">
    <source>
        <dbReference type="SAM" id="SignalP"/>
    </source>
</evidence>
<name>A0AAN0RI43_9RHOB</name>
<keyword evidence="1" id="KW-0732">Signal</keyword>
<dbReference type="AlphaFoldDB" id="A0AAN0RI43"/>
<proteinExistence type="predicted"/>
<dbReference type="KEGG" id="ptp:RCA23_c10800"/>
<accession>A0AAN0RI43</accession>
<protein>
    <submittedName>
        <fullName evidence="2">Uncharacterized protein</fullName>
    </submittedName>
</protein>
<dbReference type="RefSeq" id="WP_169701343.1">
    <property type="nucleotide sequence ID" value="NZ_CP003984.1"/>
</dbReference>
<keyword evidence="3" id="KW-1185">Reference proteome</keyword>
<dbReference type="Proteomes" id="UP000028680">
    <property type="component" value="Chromosome"/>
</dbReference>
<feature type="chain" id="PRO_5042838899" evidence="1">
    <location>
        <begin position="26"/>
        <end position="132"/>
    </location>
</feature>
<evidence type="ECO:0000313" key="3">
    <source>
        <dbReference type="Proteomes" id="UP000028680"/>
    </source>
</evidence>
<organism evidence="2 3">
    <name type="scientific">Planktomarina temperata RCA23</name>
    <dbReference type="NCBI Taxonomy" id="666509"/>
    <lineage>
        <taxon>Bacteria</taxon>
        <taxon>Pseudomonadati</taxon>
        <taxon>Pseudomonadota</taxon>
        <taxon>Alphaproteobacteria</taxon>
        <taxon>Rhodobacterales</taxon>
        <taxon>Paracoccaceae</taxon>
        <taxon>Planktomarina</taxon>
    </lineage>
</organism>